<dbReference type="Proteomes" id="UP000194474">
    <property type="component" value="Unassembled WGS sequence"/>
</dbReference>
<dbReference type="AlphaFoldDB" id="A0A1Y6GDD5"/>
<feature type="domain" description="Activator of Hsp90 ATPase homologue 1/2-like C-terminal" evidence="2">
    <location>
        <begin position="18"/>
        <end position="151"/>
    </location>
</feature>
<dbReference type="SUPFAM" id="SSF55961">
    <property type="entry name" value="Bet v1-like"/>
    <property type="match status" value="1"/>
</dbReference>
<proteinExistence type="inferred from homology"/>
<evidence type="ECO:0000313" key="3">
    <source>
        <dbReference type="EMBL" id="SMQ86089.1"/>
    </source>
</evidence>
<accession>A0A1Y6GDD5</accession>
<keyword evidence="4" id="KW-1185">Reference proteome</keyword>
<evidence type="ECO:0000313" key="4">
    <source>
        <dbReference type="Proteomes" id="UP000194474"/>
    </source>
</evidence>
<dbReference type="InterPro" id="IPR023393">
    <property type="entry name" value="START-like_dom_sf"/>
</dbReference>
<dbReference type="EMBL" id="FXWK01000002">
    <property type="protein sequence ID" value="SMQ86089.1"/>
    <property type="molecule type" value="Genomic_DNA"/>
</dbReference>
<gene>
    <name evidence="3" type="ORF">SAMN06295905_3387</name>
</gene>
<dbReference type="Pfam" id="PF08327">
    <property type="entry name" value="AHSA1"/>
    <property type="match status" value="1"/>
</dbReference>
<evidence type="ECO:0000256" key="1">
    <source>
        <dbReference type="ARBA" id="ARBA00006817"/>
    </source>
</evidence>
<name>A0A1Y6GDD5_9HYPH</name>
<dbReference type="InterPro" id="IPR013538">
    <property type="entry name" value="ASHA1/2-like_C"/>
</dbReference>
<dbReference type="OrthoDB" id="9805228at2"/>
<comment type="similarity">
    <text evidence="1">Belongs to the AHA1 family.</text>
</comment>
<sequence length="157" mass="17431">MPDNNTARIEAKVTHLFAAPPEAVYDALVEPATVRRWQEAWANTGASGTITGFDFNPEVGGAYRILGTRNGEPSDNWGTFLALDRPTRVSYTFIVDPSEEQDPSVVTIIIEPEPEGSGSVVTLYNEMDARWSDYLPQTERAWMRMLEAVDTTLRHGA</sequence>
<organism evidence="3 4">
    <name type="scientific">Devosia lucknowensis</name>
    <dbReference type="NCBI Taxonomy" id="1096929"/>
    <lineage>
        <taxon>Bacteria</taxon>
        <taxon>Pseudomonadati</taxon>
        <taxon>Pseudomonadota</taxon>
        <taxon>Alphaproteobacteria</taxon>
        <taxon>Hyphomicrobiales</taxon>
        <taxon>Devosiaceae</taxon>
        <taxon>Devosia</taxon>
    </lineage>
</organism>
<reference evidence="4" key="1">
    <citation type="submission" date="2017-04" db="EMBL/GenBank/DDBJ databases">
        <authorList>
            <person name="Varghese N."/>
            <person name="Submissions S."/>
        </authorList>
    </citation>
    <scope>NUCLEOTIDE SEQUENCE [LARGE SCALE GENOMIC DNA]</scope>
</reference>
<dbReference type="Gene3D" id="3.30.530.20">
    <property type="match status" value="1"/>
</dbReference>
<evidence type="ECO:0000259" key="2">
    <source>
        <dbReference type="Pfam" id="PF08327"/>
    </source>
</evidence>
<dbReference type="RefSeq" id="WP_086471702.1">
    <property type="nucleotide sequence ID" value="NZ_FXWK01000002.1"/>
</dbReference>
<dbReference type="CDD" id="cd07814">
    <property type="entry name" value="SRPBCC_CalC_Aha1-like"/>
    <property type="match status" value="1"/>
</dbReference>
<protein>
    <submittedName>
        <fullName evidence="3">Uncharacterized conserved protein YndB, AHSA1/START domain</fullName>
    </submittedName>
</protein>